<dbReference type="Pfam" id="PF00773">
    <property type="entry name" value="RNB"/>
    <property type="match status" value="1"/>
</dbReference>
<name>A0A6C0HB34_9ZZZZ</name>
<sequence length="577" mass="68031">MKQYKILIENRQYTSWSFLDPSTNMKIVDVPELKNINPIEHKLFSRDVFTMSTTNDQPKLELINSFMSSSPYFAGVLQLENNKTFGRTPNHKRLLYKCIPDDKHLPTFLIPYDVKIGFSKLQKNKFVIFKYDHWNDKHPHGILVETIGDVDNLEAFYEYQLYCKSLHISITQFNNKTRDILNKKTADEYVDQIFRNPDYHIQDRRTDYVFTIDPLNSLDFDDGFGIQILDDGSCKISIYIANVYFWLETLGLWNTFSKRVATIYLPDKRRPMLPTILSDTLCSLQQNEPRFALAMDIIVDSQINITDVKYTNVIIKVNKNYEYENPKMISKDNYYKQLLEVTQKLNPSVENSHDLIAHWMVFMNSHTGEYLVKNKIGIFRSANYIHSNLQNLKSYGIDEDTSRIINSWNNVSGQYLLYTDTANLQHELMGGKTYAQITSPIRRIIDLLNLIIISQHLCIIERPSTEALGFLDNWIREIDFINNSMRSIRKIQTDCDVLNRCFNNPEIMENIYIGVIFDKTKKNDGKYSYMVYIKEIKLLTRFVSYMDYENYVKQTFKLYLFEDEETTRKKIRLQISE</sequence>
<dbReference type="GO" id="GO:0000175">
    <property type="term" value="F:3'-5'-RNA exonuclease activity"/>
    <property type="evidence" value="ECO:0007669"/>
    <property type="project" value="TreeGrafter"/>
</dbReference>
<feature type="domain" description="RNB" evidence="1">
    <location>
        <begin position="201"/>
        <end position="459"/>
    </location>
</feature>
<dbReference type="AlphaFoldDB" id="A0A6C0HB34"/>
<dbReference type="PANTHER" id="PTHR23355">
    <property type="entry name" value="RIBONUCLEASE"/>
    <property type="match status" value="1"/>
</dbReference>
<dbReference type="SUPFAM" id="SSF50249">
    <property type="entry name" value="Nucleic acid-binding proteins"/>
    <property type="match status" value="1"/>
</dbReference>
<proteinExistence type="predicted"/>
<dbReference type="InterPro" id="IPR050180">
    <property type="entry name" value="RNR_Ribonuclease"/>
</dbReference>
<dbReference type="GO" id="GO:0003723">
    <property type="term" value="F:RNA binding"/>
    <property type="evidence" value="ECO:0007669"/>
    <property type="project" value="InterPro"/>
</dbReference>
<dbReference type="GO" id="GO:0006402">
    <property type="term" value="P:mRNA catabolic process"/>
    <property type="evidence" value="ECO:0007669"/>
    <property type="project" value="TreeGrafter"/>
</dbReference>
<dbReference type="InterPro" id="IPR001900">
    <property type="entry name" value="RNase_II/R"/>
</dbReference>
<protein>
    <recommendedName>
        <fullName evidence="1">RNB domain-containing protein</fullName>
    </recommendedName>
</protein>
<organism evidence="2">
    <name type="scientific">viral metagenome</name>
    <dbReference type="NCBI Taxonomy" id="1070528"/>
    <lineage>
        <taxon>unclassified sequences</taxon>
        <taxon>metagenomes</taxon>
        <taxon>organismal metagenomes</taxon>
    </lineage>
</organism>
<dbReference type="PANTHER" id="PTHR23355:SF9">
    <property type="entry name" value="DIS3-LIKE EXONUCLEASE 2"/>
    <property type="match status" value="1"/>
</dbReference>
<dbReference type="EMBL" id="MN739921">
    <property type="protein sequence ID" value="QHT77808.1"/>
    <property type="molecule type" value="Genomic_DNA"/>
</dbReference>
<reference evidence="2" key="1">
    <citation type="journal article" date="2020" name="Nature">
        <title>Giant virus diversity and host interactions through global metagenomics.</title>
        <authorList>
            <person name="Schulz F."/>
            <person name="Roux S."/>
            <person name="Paez-Espino D."/>
            <person name="Jungbluth S."/>
            <person name="Walsh D.A."/>
            <person name="Denef V.J."/>
            <person name="McMahon K.D."/>
            <person name="Konstantinidis K.T."/>
            <person name="Eloe-Fadrosh E.A."/>
            <person name="Kyrpides N.C."/>
            <person name="Woyke T."/>
        </authorList>
    </citation>
    <scope>NUCLEOTIDE SEQUENCE</scope>
    <source>
        <strain evidence="2">GVMAG-M-3300023179-90</strain>
    </source>
</reference>
<evidence type="ECO:0000259" key="1">
    <source>
        <dbReference type="SMART" id="SM00955"/>
    </source>
</evidence>
<evidence type="ECO:0000313" key="2">
    <source>
        <dbReference type="EMBL" id="QHT77808.1"/>
    </source>
</evidence>
<dbReference type="InterPro" id="IPR012340">
    <property type="entry name" value="NA-bd_OB-fold"/>
</dbReference>
<dbReference type="SMART" id="SM00955">
    <property type="entry name" value="RNB"/>
    <property type="match status" value="1"/>
</dbReference>
<accession>A0A6C0HB34</accession>